<feature type="region of interest" description="Disordered" evidence="4">
    <location>
        <begin position="886"/>
        <end position="965"/>
    </location>
</feature>
<feature type="compositionally biased region" description="Acidic residues" evidence="4">
    <location>
        <begin position="609"/>
        <end position="620"/>
    </location>
</feature>
<protein>
    <submittedName>
        <fullName evidence="5">Small nucleolar ribonucleoprotein complex subunit putatrive</fullName>
    </submittedName>
</protein>
<dbReference type="Proteomes" id="UP000007796">
    <property type="component" value="Unassembled WGS sequence"/>
</dbReference>
<dbReference type="EMBL" id="GL629769">
    <property type="protein sequence ID" value="EFX03114.1"/>
    <property type="molecule type" value="Genomic_DNA"/>
</dbReference>
<dbReference type="eggNOG" id="KOG2172">
    <property type="taxonomic scope" value="Eukaryota"/>
</dbReference>
<dbReference type="AlphaFoldDB" id="F0XHN1"/>
<name>F0XHN1_GROCL</name>
<evidence type="ECO:0000313" key="5">
    <source>
        <dbReference type="EMBL" id="EFX03114.1"/>
    </source>
</evidence>
<dbReference type="OrthoDB" id="277439at2759"/>
<dbReference type="InParanoid" id="F0XHN1"/>
<feature type="compositionally biased region" description="Low complexity" evidence="4">
    <location>
        <begin position="239"/>
        <end position="250"/>
    </location>
</feature>
<dbReference type="HOGENOM" id="CLU_003783_0_0_1"/>
<feature type="compositionally biased region" description="Basic and acidic residues" evidence="4">
    <location>
        <begin position="621"/>
        <end position="638"/>
    </location>
</feature>
<comment type="subcellular location">
    <subcellularLocation>
        <location evidence="1">Nucleus</location>
        <location evidence="1">Nucleolus</location>
    </subcellularLocation>
</comment>
<dbReference type="InterPro" id="IPR006709">
    <property type="entry name" value="SSU_processome_Utp14"/>
</dbReference>
<feature type="compositionally biased region" description="Acidic residues" evidence="4">
    <location>
        <begin position="251"/>
        <end position="262"/>
    </location>
</feature>
<feature type="compositionally biased region" description="Basic and acidic residues" evidence="4">
    <location>
        <begin position="938"/>
        <end position="953"/>
    </location>
</feature>
<reference evidence="5 6" key="1">
    <citation type="journal article" date="2011" name="Proc. Natl. Acad. Sci. U.S.A.">
        <title>Genome and transcriptome analyses of the mountain pine beetle-fungal symbiont Grosmannia clavigera, a lodgepole pine pathogen.</title>
        <authorList>
            <person name="DiGuistini S."/>
            <person name="Wang Y."/>
            <person name="Liao N.Y."/>
            <person name="Taylor G."/>
            <person name="Tanguay P."/>
            <person name="Feau N."/>
            <person name="Henrissat B."/>
            <person name="Chan S.K."/>
            <person name="Hesse-Orce U."/>
            <person name="Alamouti S.M."/>
            <person name="Tsui C.K.M."/>
            <person name="Docking R.T."/>
            <person name="Levasseur A."/>
            <person name="Haridas S."/>
            <person name="Robertson G."/>
            <person name="Birol I."/>
            <person name="Holt R.A."/>
            <person name="Marra M.A."/>
            <person name="Hamelin R.C."/>
            <person name="Hirst M."/>
            <person name="Jones S.J.M."/>
            <person name="Bohlmann J."/>
            <person name="Breuil C."/>
        </authorList>
    </citation>
    <scope>NUCLEOTIDE SEQUENCE [LARGE SCALE GENOMIC DNA]</scope>
    <source>
        <strain evidence="6">kw1407 / UAMH 11150</strain>
    </source>
</reference>
<evidence type="ECO:0000256" key="3">
    <source>
        <dbReference type="ARBA" id="ARBA00023242"/>
    </source>
</evidence>
<feature type="compositionally biased region" description="Basic residues" evidence="4">
    <location>
        <begin position="224"/>
        <end position="233"/>
    </location>
</feature>
<feature type="region of interest" description="Disordered" evidence="4">
    <location>
        <begin position="435"/>
        <end position="576"/>
    </location>
</feature>
<feature type="compositionally biased region" description="Acidic residues" evidence="4">
    <location>
        <begin position="839"/>
        <end position="848"/>
    </location>
</feature>
<feature type="region of interest" description="Disordered" evidence="4">
    <location>
        <begin position="589"/>
        <end position="645"/>
    </location>
</feature>
<sequence>MSGRQAHGRPLLQQPGSRKKNIQRGGPSRPARPVRAKTGRVDVLALAEKQVGETKSKGVRLRDLDIERDPSKRRRGNEEDEEEDEADDGGRDGGVSKRRRRNEEEGAGDEERADDSDNEMQSDSDGNEWHVGVDSNDDDSEIDSDEAFGESDDEMFDGYAFGRSSSASKSKKKKRSKGGDESEEFDEPDDLGDDEDSLGEDAIDLAQALDQVSSDSDSEEAAASKKKPKKAGGRKVGDSDAGSSVDSGSIDSEDEEEEDDSNSESSVLSDEEEEEDEEEDDSDASDASDESTFEELKSMASAFAGKSKSDEVAAGSGAGQNKVSLSDLGLFGVKDAQMKKSLKLLAREEKGESGPSKKLDVPLARIHQERMHREAAAEKTHETLGRWVDTVKHNRRAEHLSFPVAGALEGTGLDSMELRPISQKTAQTELEKTILSIMQESGLEPSGGSSKKKKGGVNGDGGGSEEKEKLSAEELKQLVSQRRHQREVQSREQARARRIKKIKSKAYRRIHRRAKAKNDAAAAELEEGSDVDSEAEREAQHRRRAMERMGSRHRESKWVKQAKNTGRAAWDEDFRSGLVDMARRDEELRQRVAKRGSDDEKEQGNSDSSSDEDEDEDDEAFLERTRAELEKAGKEADKGPQSALMNIGFMQRAELARKKANDEAVAEIMRDLDVKDDSGEEDAKAGDEDGEDGAWTTVGRRTYGVAKAGKPTKTAAKRKVEKVKTAEEAEKAEKAEKGTEANSWFREDTMATSAKGDTWSSSKEPESGGRQAKTEAAGKRAKAREVVTLGNGLENMLERTSEKEAKQPKQPKKQPKKETTATTADDSDTSSSGSSSSSSDEDENEDEDSARFGKAGVRGRGSKPALLNLRVLESDLLRQALGDDDAEAEFEREKQRVATEEAEAAAAEAQGGSRKRGADFLPGWGSWSGEGISKRSAKRDQNRLETKTAASKDKKPKPVARRDDKLERVIISERRVQKNAKYLASQLPHQFETKNQYERSLRLPVGPEWGTKTAFQDSIKPRLLAKQGVVLPMARPLV</sequence>
<evidence type="ECO:0000256" key="1">
    <source>
        <dbReference type="ARBA" id="ARBA00004604"/>
    </source>
</evidence>
<feature type="compositionally biased region" description="Basic and acidic residues" evidence="4">
    <location>
        <begin position="464"/>
        <end position="476"/>
    </location>
</feature>
<feature type="compositionally biased region" description="Low complexity" evidence="4">
    <location>
        <begin position="820"/>
        <end position="838"/>
    </location>
</feature>
<dbReference type="GeneID" id="25976100"/>
<feature type="compositionally biased region" description="Basic and acidic residues" evidence="4">
    <location>
        <begin position="796"/>
        <end position="807"/>
    </location>
</feature>
<feature type="region of interest" description="Disordered" evidence="4">
    <location>
        <begin position="1"/>
        <end position="326"/>
    </location>
</feature>
<proteinExistence type="predicted"/>
<feature type="compositionally biased region" description="Low complexity" evidence="4">
    <location>
        <begin position="440"/>
        <end position="449"/>
    </location>
</feature>
<dbReference type="PANTHER" id="PTHR14150">
    <property type="entry name" value="U3 SMALL NUCLEOLAR RNA-ASSOCIATED PROTEIN 14"/>
    <property type="match status" value="1"/>
</dbReference>
<feature type="compositionally biased region" description="Basic and acidic residues" evidence="4">
    <location>
        <begin position="763"/>
        <end position="778"/>
    </location>
</feature>
<dbReference type="GO" id="GO:0006364">
    <property type="term" value="P:rRNA processing"/>
    <property type="evidence" value="ECO:0007669"/>
    <property type="project" value="InterPro"/>
</dbReference>
<evidence type="ECO:0000313" key="6">
    <source>
        <dbReference type="Proteomes" id="UP000007796"/>
    </source>
</evidence>
<dbReference type="FunCoup" id="F0XHN1">
    <property type="interactions" value="683"/>
</dbReference>
<accession>F0XHN1</accession>
<organism evidence="6">
    <name type="scientific">Grosmannia clavigera (strain kw1407 / UAMH 11150)</name>
    <name type="common">Blue stain fungus</name>
    <name type="synonym">Graphiocladiella clavigera</name>
    <dbReference type="NCBI Taxonomy" id="655863"/>
    <lineage>
        <taxon>Eukaryota</taxon>
        <taxon>Fungi</taxon>
        <taxon>Dikarya</taxon>
        <taxon>Ascomycota</taxon>
        <taxon>Pezizomycotina</taxon>
        <taxon>Sordariomycetes</taxon>
        <taxon>Sordariomycetidae</taxon>
        <taxon>Ophiostomatales</taxon>
        <taxon>Ophiostomataceae</taxon>
        <taxon>Leptographium</taxon>
    </lineage>
</organism>
<dbReference type="RefSeq" id="XP_014172596.1">
    <property type="nucleotide sequence ID" value="XM_014317121.1"/>
</dbReference>
<feature type="compositionally biased region" description="Acidic residues" evidence="4">
    <location>
        <begin position="105"/>
        <end position="126"/>
    </location>
</feature>
<feature type="compositionally biased region" description="Acidic residues" evidence="4">
    <location>
        <begin position="269"/>
        <end position="293"/>
    </location>
</feature>
<feature type="region of interest" description="Disordered" evidence="4">
    <location>
        <begin position="670"/>
        <end position="868"/>
    </location>
</feature>
<dbReference type="GO" id="GO:0032040">
    <property type="term" value="C:small-subunit processome"/>
    <property type="evidence" value="ECO:0007669"/>
    <property type="project" value="InterPro"/>
</dbReference>
<feature type="compositionally biased region" description="Basic and acidic residues" evidence="4">
    <location>
        <begin position="589"/>
        <end position="604"/>
    </location>
</feature>
<feature type="compositionally biased region" description="Basic and acidic residues" evidence="4">
    <location>
        <begin position="889"/>
        <end position="899"/>
    </location>
</feature>
<feature type="compositionally biased region" description="Acidic residues" evidence="4">
    <location>
        <begin position="78"/>
        <end position="87"/>
    </location>
</feature>
<feature type="compositionally biased region" description="Basic and acidic residues" evidence="4">
    <location>
        <begin position="50"/>
        <end position="70"/>
    </location>
</feature>
<evidence type="ECO:0000256" key="4">
    <source>
        <dbReference type="SAM" id="MobiDB-lite"/>
    </source>
</evidence>
<feature type="compositionally biased region" description="Basic and acidic residues" evidence="4">
    <location>
        <begin position="546"/>
        <end position="558"/>
    </location>
</feature>
<feature type="compositionally biased region" description="Acidic residues" evidence="4">
    <location>
        <begin position="181"/>
        <end position="203"/>
    </location>
</feature>
<feature type="compositionally biased region" description="Acidic residues" evidence="4">
    <location>
        <begin position="135"/>
        <end position="156"/>
    </location>
</feature>
<feature type="compositionally biased region" description="Basic and acidic residues" evidence="4">
    <location>
        <begin position="670"/>
        <end position="687"/>
    </location>
</feature>
<keyword evidence="3" id="KW-0539">Nucleus</keyword>
<feature type="compositionally biased region" description="Acidic residues" evidence="4">
    <location>
        <begin position="524"/>
        <end position="533"/>
    </location>
</feature>
<feature type="compositionally biased region" description="Basic and acidic residues" evidence="4">
    <location>
        <begin position="722"/>
        <end position="749"/>
    </location>
</feature>
<evidence type="ECO:0000256" key="2">
    <source>
        <dbReference type="ARBA" id="ARBA00022553"/>
    </source>
</evidence>
<feature type="compositionally biased region" description="Basic and acidic residues" evidence="4">
    <location>
        <begin position="486"/>
        <end position="495"/>
    </location>
</feature>
<dbReference type="STRING" id="655863.F0XHN1"/>
<dbReference type="Pfam" id="PF04615">
    <property type="entry name" value="Utp14"/>
    <property type="match status" value="1"/>
</dbReference>
<dbReference type="PANTHER" id="PTHR14150:SF12">
    <property type="entry name" value="U3 SMALL NUCLEOLAR RNA-ASSOCIATED PROTEIN 14 HOMOLOG A"/>
    <property type="match status" value="1"/>
</dbReference>
<gene>
    <name evidence="5" type="ORF">CMQ_3043</name>
</gene>
<keyword evidence="6" id="KW-1185">Reference proteome</keyword>
<keyword evidence="2" id="KW-0597">Phosphoprotein</keyword>
<keyword evidence="5" id="KW-0687">Ribonucleoprotein</keyword>
<feature type="compositionally biased region" description="Basic residues" evidence="4">
    <location>
        <begin position="496"/>
        <end position="515"/>
    </location>
</feature>